<dbReference type="Proteomes" id="UP001302349">
    <property type="component" value="Chromosome"/>
</dbReference>
<dbReference type="PROSITE" id="PS51257">
    <property type="entry name" value="PROKAR_LIPOPROTEIN"/>
    <property type="match status" value="1"/>
</dbReference>
<keyword evidence="2 4" id="KW-0456">Lyase</keyword>
<dbReference type="GO" id="GO:0016829">
    <property type="term" value="F:lyase activity"/>
    <property type="evidence" value="ECO:0007669"/>
    <property type="project" value="UniProtKB-KW"/>
</dbReference>
<reference evidence="4 5" key="1">
    <citation type="journal article" date="2023" name="Microbiol. Resour. Announc.">
        <title>Complete Genome Sequence of Imperialibacter roseus strain P4T.</title>
        <authorList>
            <person name="Tizabi D.R."/>
            <person name="Bachvaroff T."/>
            <person name="Hill R.T."/>
        </authorList>
    </citation>
    <scope>NUCLEOTIDE SEQUENCE [LARGE SCALE GENOMIC DNA]</scope>
    <source>
        <strain evidence="4 5">P4T</strain>
    </source>
</reference>
<name>A0ABZ0IKM9_9BACT</name>
<evidence type="ECO:0000313" key="4">
    <source>
        <dbReference type="EMBL" id="WOK04724.1"/>
    </source>
</evidence>
<proteinExistence type="predicted"/>
<evidence type="ECO:0000259" key="3">
    <source>
        <dbReference type="Pfam" id="PF05426"/>
    </source>
</evidence>
<gene>
    <name evidence="4" type="ORF">RT717_16710</name>
</gene>
<evidence type="ECO:0000256" key="1">
    <source>
        <dbReference type="ARBA" id="ARBA00022729"/>
    </source>
</evidence>
<organism evidence="4 5">
    <name type="scientific">Imperialibacter roseus</name>
    <dbReference type="NCBI Taxonomy" id="1324217"/>
    <lineage>
        <taxon>Bacteria</taxon>
        <taxon>Pseudomonadati</taxon>
        <taxon>Bacteroidota</taxon>
        <taxon>Cytophagia</taxon>
        <taxon>Cytophagales</taxon>
        <taxon>Flammeovirgaceae</taxon>
        <taxon>Imperialibacter</taxon>
    </lineage>
</organism>
<sequence length="392" mass="45136">MMKKLPWLLSLAIVWIACSCSVSISPLRKEILELERDRVLIAADEYLSADIQTITEVTSSRSAGGPHDFYSEGDYWWPDPENSGGPYIRKDGLTNPDNFVEHRNRMRRLSIIVPTLVAAWTITHNDKYALKAIEHTNAWFVNEDTRMNPDMLYSQAIFGRVTGRGIGIIDAIHLVEVVQALMVLEENGLLTGKSLEKTKDWFTQFNTWITTHSYGIEERDNGNNHSTCWAMQVAQYAVFTDNDSLLITTKEFFEKTLLPEQMAANGSFPKELARTKPYGYSLFNLDATYTLLHILGKSYPQVWQYQVGDSLQVRKAVDFMAPYIADKATWPYAPDVMYFDDWPMRQSALLFSYIAYGDDKYLELWKTLPADSEEDEVIRNFFIRQPLLWVKE</sequence>
<dbReference type="EMBL" id="CP136051">
    <property type="protein sequence ID" value="WOK04724.1"/>
    <property type="molecule type" value="Genomic_DNA"/>
</dbReference>
<dbReference type="RefSeq" id="WP_317487525.1">
    <property type="nucleotide sequence ID" value="NZ_CP136051.1"/>
</dbReference>
<dbReference type="InterPro" id="IPR008397">
    <property type="entry name" value="Alginate_lyase_dom"/>
</dbReference>
<dbReference type="Pfam" id="PF05426">
    <property type="entry name" value="Alginate_lyase"/>
    <property type="match status" value="1"/>
</dbReference>
<evidence type="ECO:0000313" key="5">
    <source>
        <dbReference type="Proteomes" id="UP001302349"/>
    </source>
</evidence>
<dbReference type="InterPro" id="IPR008929">
    <property type="entry name" value="Chondroitin_lyas"/>
</dbReference>
<dbReference type="Gene3D" id="1.50.10.100">
    <property type="entry name" value="Chondroitin AC/alginate lyase"/>
    <property type="match status" value="1"/>
</dbReference>
<feature type="domain" description="Alginate lyase" evidence="3">
    <location>
        <begin position="58"/>
        <end position="330"/>
    </location>
</feature>
<keyword evidence="5" id="KW-1185">Reference proteome</keyword>
<protein>
    <submittedName>
        <fullName evidence="4">Alginate lyase family protein</fullName>
    </submittedName>
</protein>
<keyword evidence="1" id="KW-0732">Signal</keyword>
<accession>A0ABZ0IKM9</accession>
<dbReference type="SUPFAM" id="SSF48230">
    <property type="entry name" value="Chondroitin AC/alginate lyase"/>
    <property type="match status" value="1"/>
</dbReference>
<evidence type="ECO:0000256" key="2">
    <source>
        <dbReference type="ARBA" id="ARBA00023239"/>
    </source>
</evidence>